<dbReference type="AlphaFoldDB" id="A0A0H2Z737"/>
<dbReference type="PANTHER" id="PTHR43586">
    <property type="entry name" value="CYSTEINE DESULFURASE"/>
    <property type="match status" value="1"/>
</dbReference>
<accession>A0A0H2Z737</accession>
<dbReference type="InterPro" id="IPR015422">
    <property type="entry name" value="PyrdxlP-dep_Trfase_small"/>
</dbReference>
<dbReference type="Pfam" id="PF00266">
    <property type="entry name" value="Aminotran_5"/>
    <property type="match status" value="1"/>
</dbReference>
<protein>
    <recommendedName>
        <fullName evidence="2">Aminotransferase class V domain-containing protein</fullName>
    </recommendedName>
</protein>
<dbReference type="PANTHER" id="PTHR43586:SF24">
    <property type="entry name" value="BLR4730 PROTEIN"/>
    <property type="match status" value="1"/>
</dbReference>
<dbReference type="InterPro" id="IPR015421">
    <property type="entry name" value="PyrdxlP-dep_Trfase_major"/>
</dbReference>
<reference evidence="3 4" key="1">
    <citation type="journal article" date="2006" name="Genome Biol.">
        <title>Genomic analysis reveals that Pseudomonas aeruginosa virulence is combinatorial.</title>
        <authorList>
            <person name="Lee D.G."/>
            <person name="Urbach J.M."/>
            <person name="Wu G."/>
            <person name="Liberati N.T."/>
            <person name="Feinbaum R.L."/>
            <person name="Miyata S."/>
            <person name="Diggins L.T."/>
            <person name="He J."/>
            <person name="Saucier M."/>
            <person name="Deziel E."/>
            <person name="Friedman L."/>
            <person name="Li L."/>
            <person name="Grills G."/>
            <person name="Montgomery K."/>
            <person name="Kucherlapati R."/>
            <person name="Rahme L.G."/>
            <person name="Ausubel F.M."/>
        </authorList>
    </citation>
    <scope>NUCLEOTIDE SEQUENCE [LARGE SCALE GENOMIC DNA]</scope>
    <source>
        <strain evidence="3 4">UCBPP-PA14</strain>
    </source>
</reference>
<dbReference type="SUPFAM" id="SSF53383">
    <property type="entry name" value="PLP-dependent transferases"/>
    <property type="match status" value="1"/>
</dbReference>
<keyword evidence="1" id="KW-0663">Pyridoxal phosphate</keyword>
<evidence type="ECO:0000256" key="1">
    <source>
        <dbReference type="ARBA" id="ARBA00022898"/>
    </source>
</evidence>
<dbReference type="Gene3D" id="3.90.1150.10">
    <property type="entry name" value="Aspartate Aminotransferase, domain 1"/>
    <property type="match status" value="1"/>
</dbReference>
<sequence>MSALFPAGPDAFGADELLRLRRETPAWGSYAHFAHGSASLPPQVLYDALDSWLEAERRWGVQRAAEHFAEPLLAVRDSVARVLGTQPRHIALLDCASRAWSVAFAAALAAHPRIRAISSFDEYGSNSLCLLAARQQRGLELRLIDARGDAAQLLQRLDEQLHDLAPGQTPLLSLSAVPTGHGAATALEGVAERIRAHDGLFFLDASHAVGQLPLAVEATGCDVLVFPPRKWLRGPKGLGVLYLGERALERLALPDGLDVGGAQWSDAFALQARDDARRFECSEFNPGLRLALKASCDYLLQTDVRRIARRNRQLRERIAQQLYRRLGWTPLEQGPHASALMTYAAPELSGEQWLKRLHARGVNASYIGPQYARWALREQALPGVLRLTPHYLTDDGEIERLGEALEDCLRQRAAS</sequence>
<organism evidence="3 4">
    <name type="scientific">Pseudomonas aeruginosa (strain UCBPP-PA14)</name>
    <dbReference type="NCBI Taxonomy" id="208963"/>
    <lineage>
        <taxon>Bacteria</taxon>
        <taxon>Pseudomonadati</taxon>
        <taxon>Pseudomonadota</taxon>
        <taxon>Gammaproteobacteria</taxon>
        <taxon>Pseudomonadales</taxon>
        <taxon>Pseudomonadaceae</taxon>
        <taxon>Pseudomonas</taxon>
    </lineage>
</organism>
<dbReference type="Gene3D" id="3.40.640.10">
    <property type="entry name" value="Type I PLP-dependent aspartate aminotransferase-like (Major domain)"/>
    <property type="match status" value="1"/>
</dbReference>
<evidence type="ECO:0000313" key="3">
    <source>
        <dbReference type="EMBL" id="ABJ09967.1"/>
    </source>
</evidence>
<dbReference type="InterPro" id="IPR015424">
    <property type="entry name" value="PyrdxlP-dep_Trfase"/>
</dbReference>
<dbReference type="EMBL" id="CP000438">
    <property type="protein sequence ID" value="ABJ09967.1"/>
    <property type="molecule type" value="Genomic_DNA"/>
</dbReference>
<proteinExistence type="predicted"/>
<name>A0A0H2Z737_PSEAB</name>
<feature type="domain" description="Aminotransferase class V" evidence="2">
    <location>
        <begin position="35"/>
        <end position="401"/>
    </location>
</feature>
<dbReference type="RefSeq" id="WP_003140896.1">
    <property type="nucleotide sequence ID" value="NC_008463.1"/>
</dbReference>
<dbReference type="BioCyc" id="PAER208963:G1G74-4529-MONOMER"/>
<dbReference type="KEGG" id="pau:PA14_53750"/>
<dbReference type="Proteomes" id="UP000000653">
    <property type="component" value="Chromosome"/>
</dbReference>
<gene>
    <name evidence="3" type="ordered locus">PA14_53750</name>
</gene>
<dbReference type="InterPro" id="IPR000192">
    <property type="entry name" value="Aminotrans_V_dom"/>
</dbReference>
<evidence type="ECO:0000313" key="4">
    <source>
        <dbReference type="Proteomes" id="UP000000653"/>
    </source>
</evidence>
<evidence type="ECO:0000259" key="2">
    <source>
        <dbReference type="Pfam" id="PF00266"/>
    </source>
</evidence>
<dbReference type="HOGENOM" id="CLU_003433_2_1_6"/>